<evidence type="ECO:0000313" key="2">
    <source>
        <dbReference type="EMBL" id="KKN38398.1"/>
    </source>
</evidence>
<protein>
    <submittedName>
        <fullName evidence="2">Uncharacterized protein</fullName>
    </submittedName>
</protein>
<proteinExistence type="predicted"/>
<accession>A0A0F9TA78</accession>
<gene>
    <name evidence="2" type="ORF">LCGC14_0753750</name>
</gene>
<keyword evidence="1" id="KW-0175">Coiled coil</keyword>
<feature type="coiled-coil region" evidence="1">
    <location>
        <begin position="7"/>
        <end position="34"/>
    </location>
</feature>
<sequence>MLAKHEVMGENKDIKFYKNQIEEIKQEIIQCIEKYIDEKLQTVMNYLKKKKDFYEMSFL</sequence>
<name>A0A0F9TA78_9ZZZZ</name>
<reference evidence="2" key="1">
    <citation type="journal article" date="2015" name="Nature">
        <title>Complex archaea that bridge the gap between prokaryotes and eukaryotes.</title>
        <authorList>
            <person name="Spang A."/>
            <person name="Saw J.H."/>
            <person name="Jorgensen S.L."/>
            <person name="Zaremba-Niedzwiedzka K."/>
            <person name="Martijn J."/>
            <person name="Lind A.E."/>
            <person name="van Eijk R."/>
            <person name="Schleper C."/>
            <person name="Guy L."/>
            <person name="Ettema T.J."/>
        </authorList>
    </citation>
    <scope>NUCLEOTIDE SEQUENCE</scope>
</reference>
<organism evidence="2">
    <name type="scientific">marine sediment metagenome</name>
    <dbReference type="NCBI Taxonomy" id="412755"/>
    <lineage>
        <taxon>unclassified sequences</taxon>
        <taxon>metagenomes</taxon>
        <taxon>ecological metagenomes</taxon>
    </lineage>
</organism>
<dbReference type="AlphaFoldDB" id="A0A0F9TA78"/>
<evidence type="ECO:0000256" key="1">
    <source>
        <dbReference type="SAM" id="Coils"/>
    </source>
</evidence>
<comment type="caution">
    <text evidence="2">The sequence shown here is derived from an EMBL/GenBank/DDBJ whole genome shotgun (WGS) entry which is preliminary data.</text>
</comment>
<dbReference type="EMBL" id="LAZR01001832">
    <property type="protein sequence ID" value="KKN38398.1"/>
    <property type="molecule type" value="Genomic_DNA"/>
</dbReference>